<evidence type="ECO:0000313" key="1">
    <source>
        <dbReference type="EMBL" id="GIG41120.1"/>
    </source>
</evidence>
<comment type="caution">
    <text evidence="1">The sequence shown here is derived from an EMBL/GenBank/DDBJ whole genome shotgun (WGS) entry which is preliminary data.</text>
</comment>
<accession>A0ABQ4DP36</accession>
<dbReference type="Proteomes" id="UP000614741">
    <property type="component" value="Unassembled WGS sequence"/>
</dbReference>
<reference evidence="1 2" key="1">
    <citation type="submission" date="2021-01" db="EMBL/GenBank/DDBJ databases">
        <title>Whole genome shotgun sequence of Cellulomonas phragmiteti NBRC 110785.</title>
        <authorList>
            <person name="Komaki H."/>
            <person name="Tamura T."/>
        </authorList>
    </citation>
    <scope>NUCLEOTIDE SEQUENCE [LARGE SCALE GENOMIC DNA]</scope>
    <source>
        <strain evidence="1 2">NBRC 110785</strain>
    </source>
</reference>
<gene>
    <name evidence="1" type="ORF">Cph01nite_28820</name>
</gene>
<dbReference type="EMBL" id="BONP01000020">
    <property type="protein sequence ID" value="GIG41120.1"/>
    <property type="molecule type" value="Genomic_DNA"/>
</dbReference>
<proteinExistence type="predicted"/>
<name>A0ABQ4DP36_9CELL</name>
<evidence type="ECO:0000313" key="2">
    <source>
        <dbReference type="Proteomes" id="UP000614741"/>
    </source>
</evidence>
<sequence>MKVSVSLPEADVETLRRFAATQPGVTGLSGAVQAAVRALRERELLAEYDVATAEWAESGQAEDWATVSADGLAERP</sequence>
<organism evidence="1 2">
    <name type="scientific">Cellulomonas phragmiteti</name>
    <dbReference type="NCBI Taxonomy" id="478780"/>
    <lineage>
        <taxon>Bacteria</taxon>
        <taxon>Bacillati</taxon>
        <taxon>Actinomycetota</taxon>
        <taxon>Actinomycetes</taxon>
        <taxon>Micrococcales</taxon>
        <taxon>Cellulomonadaceae</taxon>
        <taxon>Cellulomonas</taxon>
    </lineage>
</organism>
<protein>
    <recommendedName>
        <fullName evidence="3">Antitoxin MazE9</fullName>
    </recommendedName>
</protein>
<evidence type="ECO:0008006" key="3">
    <source>
        <dbReference type="Google" id="ProtNLM"/>
    </source>
</evidence>
<dbReference type="RefSeq" id="WP_203675415.1">
    <property type="nucleotide sequence ID" value="NZ_BONP01000020.1"/>
</dbReference>
<keyword evidence="2" id="KW-1185">Reference proteome</keyword>